<dbReference type="InterPro" id="IPR014284">
    <property type="entry name" value="RNA_pol_sigma-70_dom"/>
</dbReference>
<dbReference type="AlphaFoldDB" id="A0A8J3T7Q7"/>
<dbReference type="GO" id="GO:0016987">
    <property type="term" value="F:sigma factor activity"/>
    <property type="evidence" value="ECO:0007669"/>
    <property type="project" value="UniProtKB-KW"/>
</dbReference>
<feature type="domain" description="RNA polymerase sigma-70 region 2" evidence="7">
    <location>
        <begin position="46"/>
        <end position="115"/>
    </location>
</feature>
<evidence type="ECO:0000259" key="8">
    <source>
        <dbReference type="Pfam" id="PF04545"/>
    </source>
</evidence>
<dbReference type="Pfam" id="PF04539">
    <property type="entry name" value="Sigma70_r3"/>
    <property type="match status" value="1"/>
</dbReference>
<dbReference type="GO" id="GO:0006352">
    <property type="term" value="P:DNA-templated transcription initiation"/>
    <property type="evidence" value="ECO:0007669"/>
    <property type="project" value="InterPro"/>
</dbReference>
<organism evidence="9 10">
    <name type="scientific">Planosporangium mesophilum</name>
    <dbReference type="NCBI Taxonomy" id="689768"/>
    <lineage>
        <taxon>Bacteria</taxon>
        <taxon>Bacillati</taxon>
        <taxon>Actinomycetota</taxon>
        <taxon>Actinomycetes</taxon>
        <taxon>Micromonosporales</taxon>
        <taxon>Micromonosporaceae</taxon>
        <taxon>Planosporangium</taxon>
    </lineage>
</organism>
<evidence type="ECO:0000256" key="5">
    <source>
        <dbReference type="SAM" id="MobiDB-lite"/>
    </source>
</evidence>
<dbReference type="InterPro" id="IPR007627">
    <property type="entry name" value="RNA_pol_sigma70_r2"/>
</dbReference>
<dbReference type="InterPro" id="IPR000943">
    <property type="entry name" value="RNA_pol_sigma70"/>
</dbReference>
<proteinExistence type="predicted"/>
<dbReference type="CDD" id="cd06171">
    <property type="entry name" value="Sigma70_r4"/>
    <property type="match status" value="1"/>
</dbReference>
<dbReference type="InterPro" id="IPR036388">
    <property type="entry name" value="WH-like_DNA-bd_sf"/>
</dbReference>
<sequence>MTVAIDRARRPSPSDGDLDGRVPGLLARMCALARDDPARAEVRAELINRCRPLAAYLARRYRNRGEPLDDLVQIATVGLIKAVDAYDPERGVLFGNYAVPTILGEIKRHFRDRAWALRVPRRLQELQLRISREAGPLTQRLGRSPTVADLAADLCEPEEDIIAALVCAPAYRALSLQAVLPGTESAELLDALGAADPLLEGVEQRATLRPLIARLPDREKRILGMRFFANMTQSQIAAETGISQMHVSRLLGRSLRVLREALLAD</sequence>
<dbReference type="Gene3D" id="1.20.120.1810">
    <property type="match status" value="1"/>
</dbReference>
<accession>A0A8J3T7Q7</accession>
<dbReference type="PANTHER" id="PTHR30385:SF4">
    <property type="entry name" value="RNA POLYMERASE SIGMA-E FACTOR"/>
    <property type="match status" value="1"/>
</dbReference>
<dbReference type="NCBIfam" id="TIGR02980">
    <property type="entry name" value="SigBFG"/>
    <property type="match status" value="1"/>
</dbReference>
<feature type="domain" description="RNA polymerase sigma-70 region 3" evidence="6">
    <location>
        <begin position="129"/>
        <end position="178"/>
    </location>
</feature>
<evidence type="ECO:0000313" key="10">
    <source>
        <dbReference type="Proteomes" id="UP000599074"/>
    </source>
</evidence>
<dbReference type="PRINTS" id="PR00046">
    <property type="entry name" value="SIGMA70FCT"/>
</dbReference>
<feature type="domain" description="RNA polymerase sigma-70 region 4" evidence="8">
    <location>
        <begin position="212"/>
        <end position="260"/>
    </location>
</feature>
<dbReference type="EMBL" id="BOON01000012">
    <property type="protein sequence ID" value="GII21793.1"/>
    <property type="molecule type" value="Genomic_DNA"/>
</dbReference>
<keyword evidence="3" id="KW-0238">DNA-binding</keyword>
<keyword evidence="4" id="KW-0804">Transcription</keyword>
<reference evidence="9" key="1">
    <citation type="submission" date="2021-01" db="EMBL/GenBank/DDBJ databases">
        <title>Whole genome shotgun sequence of Planosporangium mesophilum NBRC 109066.</title>
        <authorList>
            <person name="Komaki H."/>
            <person name="Tamura T."/>
        </authorList>
    </citation>
    <scope>NUCLEOTIDE SEQUENCE</scope>
    <source>
        <strain evidence="9">NBRC 109066</strain>
    </source>
</reference>
<evidence type="ECO:0000256" key="2">
    <source>
        <dbReference type="ARBA" id="ARBA00023082"/>
    </source>
</evidence>
<feature type="region of interest" description="Disordered" evidence="5">
    <location>
        <begin position="1"/>
        <end position="20"/>
    </location>
</feature>
<dbReference type="Proteomes" id="UP000599074">
    <property type="component" value="Unassembled WGS sequence"/>
</dbReference>
<evidence type="ECO:0000313" key="9">
    <source>
        <dbReference type="EMBL" id="GII21793.1"/>
    </source>
</evidence>
<dbReference type="NCBIfam" id="TIGR02937">
    <property type="entry name" value="sigma70-ECF"/>
    <property type="match status" value="1"/>
</dbReference>
<keyword evidence="1" id="KW-0805">Transcription regulation</keyword>
<evidence type="ECO:0000256" key="1">
    <source>
        <dbReference type="ARBA" id="ARBA00023015"/>
    </source>
</evidence>
<evidence type="ECO:0000256" key="4">
    <source>
        <dbReference type="ARBA" id="ARBA00023163"/>
    </source>
</evidence>
<evidence type="ECO:0000259" key="6">
    <source>
        <dbReference type="Pfam" id="PF04539"/>
    </source>
</evidence>
<dbReference type="Pfam" id="PF04545">
    <property type="entry name" value="Sigma70_r4"/>
    <property type="match status" value="1"/>
</dbReference>
<dbReference type="InterPro" id="IPR013325">
    <property type="entry name" value="RNA_pol_sigma_r2"/>
</dbReference>
<evidence type="ECO:0000256" key="3">
    <source>
        <dbReference type="ARBA" id="ARBA00023125"/>
    </source>
</evidence>
<dbReference type="RefSeq" id="WP_168114856.1">
    <property type="nucleotide sequence ID" value="NZ_BOON01000012.1"/>
</dbReference>
<dbReference type="InterPro" id="IPR013324">
    <property type="entry name" value="RNA_pol_sigma_r3/r4-like"/>
</dbReference>
<evidence type="ECO:0000259" key="7">
    <source>
        <dbReference type="Pfam" id="PF04542"/>
    </source>
</evidence>
<comment type="caution">
    <text evidence="9">The sequence shown here is derived from an EMBL/GenBank/DDBJ whole genome shotgun (WGS) entry which is preliminary data.</text>
</comment>
<dbReference type="InterPro" id="IPR014322">
    <property type="entry name" value="RNA_pol_sigma-B/F/G"/>
</dbReference>
<dbReference type="Pfam" id="PF04542">
    <property type="entry name" value="Sigma70_r2"/>
    <property type="match status" value="1"/>
</dbReference>
<evidence type="ECO:0008006" key="11">
    <source>
        <dbReference type="Google" id="ProtNLM"/>
    </source>
</evidence>
<keyword evidence="10" id="KW-1185">Reference proteome</keyword>
<protein>
    <recommendedName>
        <fullName evidence="11">SigB/SigF/SigG family RNA polymerase sigma factor</fullName>
    </recommendedName>
</protein>
<dbReference type="Gene3D" id="1.10.10.10">
    <property type="entry name" value="Winged helix-like DNA-binding domain superfamily/Winged helix DNA-binding domain"/>
    <property type="match status" value="2"/>
</dbReference>
<gene>
    <name evidence="9" type="ORF">Pme01_13900</name>
</gene>
<dbReference type="SUPFAM" id="SSF88659">
    <property type="entry name" value="Sigma3 and sigma4 domains of RNA polymerase sigma factors"/>
    <property type="match status" value="2"/>
</dbReference>
<name>A0A8J3T7Q7_9ACTN</name>
<dbReference type="GO" id="GO:0003677">
    <property type="term" value="F:DNA binding"/>
    <property type="evidence" value="ECO:0007669"/>
    <property type="project" value="UniProtKB-KW"/>
</dbReference>
<dbReference type="InterPro" id="IPR007630">
    <property type="entry name" value="RNA_pol_sigma70_r4"/>
</dbReference>
<keyword evidence="2" id="KW-0731">Sigma factor</keyword>
<dbReference type="SUPFAM" id="SSF88946">
    <property type="entry name" value="Sigma2 domain of RNA polymerase sigma factors"/>
    <property type="match status" value="1"/>
</dbReference>
<dbReference type="PANTHER" id="PTHR30385">
    <property type="entry name" value="SIGMA FACTOR F FLAGELLAR"/>
    <property type="match status" value="1"/>
</dbReference>
<dbReference type="InterPro" id="IPR007624">
    <property type="entry name" value="RNA_pol_sigma70_r3"/>
</dbReference>